<dbReference type="EMBL" id="CARXXK010000001">
    <property type="protein sequence ID" value="CAI6346225.1"/>
    <property type="molecule type" value="Genomic_DNA"/>
</dbReference>
<reference evidence="2 3" key="1">
    <citation type="submission" date="2023-01" db="EMBL/GenBank/DDBJ databases">
        <authorList>
            <person name="Whitehead M."/>
        </authorList>
    </citation>
    <scope>NUCLEOTIDE SEQUENCE [LARGE SCALE GENOMIC DNA]</scope>
</reference>
<feature type="signal peptide" evidence="1">
    <location>
        <begin position="1"/>
        <end position="26"/>
    </location>
</feature>
<comment type="caution">
    <text evidence="2">The sequence shown here is derived from an EMBL/GenBank/DDBJ whole genome shotgun (WGS) entry which is preliminary data.</text>
</comment>
<keyword evidence="1" id="KW-0732">Signal</keyword>
<protein>
    <submittedName>
        <fullName evidence="2">Uncharacterized protein</fullName>
    </submittedName>
</protein>
<organism evidence="2 3">
    <name type="scientific">Macrosiphum euphorbiae</name>
    <name type="common">potato aphid</name>
    <dbReference type="NCBI Taxonomy" id="13131"/>
    <lineage>
        <taxon>Eukaryota</taxon>
        <taxon>Metazoa</taxon>
        <taxon>Ecdysozoa</taxon>
        <taxon>Arthropoda</taxon>
        <taxon>Hexapoda</taxon>
        <taxon>Insecta</taxon>
        <taxon>Pterygota</taxon>
        <taxon>Neoptera</taxon>
        <taxon>Paraneoptera</taxon>
        <taxon>Hemiptera</taxon>
        <taxon>Sternorrhyncha</taxon>
        <taxon>Aphidomorpha</taxon>
        <taxon>Aphidoidea</taxon>
        <taxon>Aphididae</taxon>
        <taxon>Macrosiphini</taxon>
        <taxon>Macrosiphum</taxon>
    </lineage>
</organism>
<feature type="chain" id="PRO_5043740417" evidence="1">
    <location>
        <begin position="27"/>
        <end position="95"/>
    </location>
</feature>
<keyword evidence="3" id="KW-1185">Reference proteome</keyword>
<evidence type="ECO:0000256" key="1">
    <source>
        <dbReference type="SAM" id="SignalP"/>
    </source>
</evidence>
<sequence length="95" mass="10968">MCGWGDRRFLWNSVLPFFLILSSMESRPEDLRIVSLLTNQGEAVFVCKPTFWTDSIFLKFERASNGAQAGPAYDRTEPMYNWRHVILALIGIVLR</sequence>
<evidence type="ECO:0000313" key="2">
    <source>
        <dbReference type="EMBL" id="CAI6346225.1"/>
    </source>
</evidence>
<dbReference type="AlphaFoldDB" id="A0AAV0VRD4"/>
<dbReference type="Proteomes" id="UP001160148">
    <property type="component" value="Unassembled WGS sequence"/>
</dbReference>
<evidence type="ECO:0000313" key="3">
    <source>
        <dbReference type="Proteomes" id="UP001160148"/>
    </source>
</evidence>
<gene>
    <name evidence="2" type="ORF">MEUPH1_LOCUS3156</name>
</gene>
<accession>A0AAV0VRD4</accession>
<name>A0AAV0VRD4_9HEMI</name>
<proteinExistence type="predicted"/>